<comment type="caution">
    <text evidence="1">The sequence shown here is derived from an EMBL/GenBank/DDBJ whole genome shotgun (WGS) entry which is preliminary data.</text>
</comment>
<protein>
    <submittedName>
        <fullName evidence="1">Uncharacterized protein</fullName>
    </submittedName>
</protein>
<dbReference type="Proteomes" id="UP000578000">
    <property type="component" value="Unassembled WGS sequence"/>
</dbReference>
<dbReference type="AlphaFoldDB" id="A0A841QCW9"/>
<sequence>MAQTVSVPAQDTAPSARQTIMAVEKKNTPKPVKAAERIPHTQDWGVFNAGKQAASGFGTMAGYG</sequence>
<evidence type="ECO:0000313" key="1">
    <source>
        <dbReference type="EMBL" id="MBB6456245.1"/>
    </source>
</evidence>
<name>A0A841QCW9_9PROT</name>
<reference evidence="1 2" key="1">
    <citation type="submission" date="2020-08" db="EMBL/GenBank/DDBJ databases">
        <title>Genomic Encyclopedia of Type Strains, Phase IV (KMG-IV): sequencing the most valuable type-strain genomes for metagenomic binning, comparative biology and taxonomic classification.</title>
        <authorList>
            <person name="Goeker M."/>
        </authorList>
    </citation>
    <scope>NUCLEOTIDE SEQUENCE [LARGE SCALE GENOMIC DNA]</scope>
    <source>
        <strain evidence="1 2">DSM 4491</strain>
    </source>
</reference>
<keyword evidence="2" id="KW-1185">Reference proteome</keyword>
<evidence type="ECO:0000313" key="2">
    <source>
        <dbReference type="Proteomes" id="UP000578000"/>
    </source>
</evidence>
<dbReference type="EMBL" id="JACHIE010000002">
    <property type="protein sequence ID" value="MBB6456245.1"/>
    <property type="molecule type" value="Genomic_DNA"/>
</dbReference>
<proteinExistence type="predicted"/>
<organism evidence="1 2">
    <name type="scientific">Acetobacter lovaniensis</name>
    <dbReference type="NCBI Taxonomy" id="104100"/>
    <lineage>
        <taxon>Bacteria</taxon>
        <taxon>Pseudomonadati</taxon>
        <taxon>Pseudomonadota</taxon>
        <taxon>Alphaproteobacteria</taxon>
        <taxon>Acetobacterales</taxon>
        <taxon>Acetobacteraceae</taxon>
        <taxon>Acetobacter</taxon>
    </lineage>
</organism>
<gene>
    <name evidence="1" type="ORF">HNR55_000812</name>
</gene>
<accession>A0A841QCW9</accession>